<organism evidence="5 6">
    <name type="scientific">Shivajiella indica</name>
    <dbReference type="NCBI Taxonomy" id="872115"/>
    <lineage>
        <taxon>Bacteria</taxon>
        <taxon>Pseudomonadati</taxon>
        <taxon>Bacteroidota</taxon>
        <taxon>Cytophagia</taxon>
        <taxon>Cytophagales</taxon>
        <taxon>Cyclobacteriaceae</taxon>
        <taxon>Shivajiella</taxon>
    </lineage>
</organism>
<reference evidence="6" key="1">
    <citation type="journal article" date="2019" name="Int. J. Syst. Evol. Microbiol.">
        <title>The Global Catalogue of Microorganisms (GCM) 10K type strain sequencing project: providing services to taxonomists for standard genome sequencing and annotation.</title>
        <authorList>
            <consortium name="The Broad Institute Genomics Platform"/>
            <consortium name="The Broad Institute Genome Sequencing Center for Infectious Disease"/>
            <person name="Wu L."/>
            <person name="Ma J."/>
        </authorList>
    </citation>
    <scope>NUCLEOTIDE SEQUENCE [LARGE SCALE GENOMIC DNA]</scope>
    <source>
        <strain evidence="6">KCTC 19812</strain>
    </source>
</reference>
<evidence type="ECO:0000313" key="6">
    <source>
        <dbReference type="Proteomes" id="UP001597414"/>
    </source>
</evidence>
<feature type="domain" description="NusG-like N-terminal" evidence="4">
    <location>
        <begin position="3"/>
        <end position="100"/>
    </location>
</feature>
<dbReference type="SUPFAM" id="SSF82679">
    <property type="entry name" value="N-utilization substance G protein NusG, N-terminal domain"/>
    <property type="match status" value="1"/>
</dbReference>
<evidence type="ECO:0000256" key="3">
    <source>
        <dbReference type="ARBA" id="ARBA00023163"/>
    </source>
</evidence>
<evidence type="ECO:0000256" key="1">
    <source>
        <dbReference type="ARBA" id="ARBA00022814"/>
    </source>
</evidence>
<name>A0ABW5BCI3_9BACT</name>
<dbReference type="NCBIfam" id="NF033644">
    <property type="entry name" value="antiterm_UpxY"/>
    <property type="match status" value="1"/>
</dbReference>
<keyword evidence="1" id="KW-0889">Transcription antitermination</keyword>
<dbReference type="InterPro" id="IPR036735">
    <property type="entry name" value="NGN_dom_sf"/>
</dbReference>
<keyword evidence="3" id="KW-0804">Transcription</keyword>
<gene>
    <name evidence="5" type="ORF">ACFSKV_14950</name>
</gene>
<dbReference type="SMART" id="SM00738">
    <property type="entry name" value="NGN"/>
    <property type="match status" value="1"/>
</dbReference>
<proteinExistence type="predicted"/>
<evidence type="ECO:0000313" key="5">
    <source>
        <dbReference type="EMBL" id="MFD2202874.1"/>
    </source>
</evidence>
<sequence length="166" mass="19104">MTEMHWYVLYTTSRAEKKVATRLREKGLEVYLPMVEELRQWSDRKKKIQKALFNGYLFVKTTKDKLWSALQVPGAVKFVNFAGEHATVRQQEIDAIQRVLETGVAVETDNSEIEEGEWVKILGGPLQGMEGECVSKGNKDYFIIRIPSINQNVMVNIPRKFLEVVN</sequence>
<dbReference type="InterPro" id="IPR006645">
    <property type="entry name" value="NGN-like_dom"/>
</dbReference>
<dbReference type="Pfam" id="PF02357">
    <property type="entry name" value="NusG"/>
    <property type="match status" value="1"/>
</dbReference>
<evidence type="ECO:0000259" key="4">
    <source>
        <dbReference type="SMART" id="SM00738"/>
    </source>
</evidence>
<evidence type="ECO:0000256" key="2">
    <source>
        <dbReference type="ARBA" id="ARBA00023015"/>
    </source>
</evidence>
<dbReference type="Gene3D" id="3.30.70.940">
    <property type="entry name" value="NusG, N-terminal domain"/>
    <property type="match status" value="1"/>
</dbReference>
<comment type="caution">
    <text evidence="5">The sequence shown here is derived from an EMBL/GenBank/DDBJ whole genome shotgun (WGS) entry which is preliminary data.</text>
</comment>
<dbReference type="PANTHER" id="PTHR30265:SF4">
    <property type="entry name" value="KOW MOTIF FAMILY PROTEIN, EXPRESSED"/>
    <property type="match status" value="1"/>
</dbReference>
<keyword evidence="6" id="KW-1185">Reference proteome</keyword>
<keyword evidence="2" id="KW-0805">Transcription regulation</keyword>
<dbReference type="RefSeq" id="WP_380804447.1">
    <property type="nucleotide sequence ID" value="NZ_JBHUIV010000020.1"/>
</dbReference>
<dbReference type="Proteomes" id="UP001597414">
    <property type="component" value="Unassembled WGS sequence"/>
</dbReference>
<dbReference type="PANTHER" id="PTHR30265">
    <property type="entry name" value="RHO-INTERACTING TRANSCRIPTION TERMINATION FACTOR NUSG"/>
    <property type="match status" value="1"/>
</dbReference>
<dbReference type="InterPro" id="IPR043425">
    <property type="entry name" value="NusG-like"/>
</dbReference>
<dbReference type="EMBL" id="JBHUIV010000020">
    <property type="protein sequence ID" value="MFD2202874.1"/>
    <property type="molecule type" value="Genomic_DNA"/>
</dbReference>
<accession>A0ABW5BCI3</accession>
<protein>
    <submittedName>
        <fullName evidence="5">UpxY family transcription antiterminator</fullName>
    </submittedName>
</protein>